<evidence type="ECO:0000259" key="7">
    <source>
        <dbReference type="Pfam" id="PF05699"/>
    </source>
</evidence>
<evidence type="ECO:0000313" key="9">
    <source>
        <dbReference type="EMBL" id="CAL5001121.1"/>
    </source>
</evidence>
<proteinExistence type="predicted"/>
<accession>A0ABC9BIL4</accession>
<dbReference type="SUPFAM" id="SSF53098">
    <property type="entry name" value="Ribonuclease H-like"/>
    <property type="match status" value="1"/>
</dbReference>
<evidence type="ECO:0000313" key="10">
    <source>
        <dbReference type="Proteomes" id="UP001497457"/>
    </source>
</evidence>
<sequence>MDMWTSNQTIGYMCITCHFLDDDWKMNKRIVKFCFMKTPHTGVAMFNEVLKFIQEWNIEDKIFAITLDNASNNNAMVRLLRSNPIEKHMLCGKGKLFHHRCAAHIINLICKAGFEIINPIVHKIRESVKFIHGSTSRKQKFEEIIKQLGITYRRRPNIDIATRWNSTYLMLEICLELKRAFESLAQQDPEYAYAPSLQEWDKAKVVSGFLKTFYDATKVISGSLYPTANLFFHEIWEIKIALDNGVPEENAELSETIEYMQRKFRRYWKLAWLQISFPVIFDPRFKFELLEFRLKKAFGSEGESKVALLKKVLLDLFKDYSQVSPGNQDAAQQIATAEVVTNASGRYADWDQHLSENASSTTEVPSELDTYLKKGLIPRTETLDILSWWKSNSVEYPTLSRMARDVLAVPASTVASESAFSTGRRIISDLRSRLTPKNVEALICLQDWIRASGSSQFQMEGIEDFIELPDQHEYA</sequence>
<gene>
    <name evidence="9" type="ORF">URODEC1_LOCUS65216</name>
</gene>
<feature type="domain" description="HAT C-terminal dimerisation" evidence="7">
    <location>
        <begin position="367"/>
        <end position="449"/>
    </location>
</feature>
<evidence type="ECO:0000256" key="6">
    <source>
        <dbReference type="ARBA" id="ARBA00023242"/>
    </source>
</evidence>
<keyword evidence="6" id="KW-0539">Nucleus</keyword>
<evidence type="ECO:0000256" key="1">
    <source>
        <dbReference type="ARBA" id="ARBA00004123"/>
    </source>
</evidence>
<keyword evidence="5" id="KW-0238">DNA-binding</keyword>
<dbReference type="InterPro" id="IPR012337">
    <property type="entry name" value="RNaseH-like_sf"/>
</dbReference>
<dbReference type="GO" id="GO:0008270">
    <property type="term" value="F:zinc ion binding"/>
    <property type="evidence" value="ECO:0007669"/>
    <property type="project" value="UniProtKB-KW"/>
</dbReference>
<dbReference type="GO" id="GO:0005634">
    <property type="term" value="C:nucleus"/>
    <property type="evidence" value="ECO:0007669"/>
    <property type="project" value="UniProtKB-SubCell"/>
</dbReference>
<feature type="domain" description="hAT-like transposase RNase-H fold" evidence="8">
    <location>
        <begin position="221"/>
        <end position="320"/>
    </location>
</feature>
<comment type="subcellular location">
    <subcellularLocation>
        <location evidence="1">Nucleus</location>
    </subcellularLocation>
</comment>
<name>A0ABC9BIL4_9POAL</name>
<keyword evidence="3" id="KW-0863">Zinc-finger</keyword>
<dbReference type="EMBL" id="OZ075136">
    <property type="protein sequence ID" value="CAL5001121.1"/>
    <property type="molecule type" value="Genomic_DNA"/>
</dbReference>
<protein>
    <recommendedName>
        <fullName evidence="11">Transposase</fullName>
    </recommendedName>
</protein>
<dbReference type="PANTHER" id="PTHR46481">
    <property type="entry name" value="ZINC FINGER BED DOMAIN-CONTAINING PROTEIN 4"/>
    <property type="match status" value="1"/>
</dbReference>
<evidence type="ECO:0008006" key="11">
    <source>
        <dbReference type="Google" id="ProtNLM"/>
    </source>
</evidence>
<keyword evidence="4" id="KW-0862">Zinc</keyword>
<keyword evidence="2" id="KW-0479">Metal-binding</keyword>
<evidence type="ECO:0000256" key="5">
    <source>
        <dbReference type="ARBA" id="ARBA00023125"/>
    </source>
</evidence>
<evidence type="ECO:0000256" key="2">
    <source>
        <dbReference type="ARBA" id="ARBA00022723"/>
    </source>
</evidence>
<reference evidence="10" key="1">
    <citation type="submission" date="2024-06" db="EMBL/GenBank/DDBJ databases">
        <authorList>
            <person name="Ryan C."/>
        </authorList>
    </citation>
    <scope>NUCLEOTIDE SEQUENCE [LARGE SCALE GENOMIC DNA]</scope>
</reference>
<dbReference type="PANTHER" id="PTHR46481:SF10">
    <property type="entry name" value="ZINC FINGER BED DOMAIN-CONTAINING PROTEIN 39"/>
    <property type="match status" value="1"/>
</dbReference>
<dbReference type="InterPro" id="IPR052035">
    <property type="entry name" value="ZnF_BED_domain_contain"/>
</dbReference>
<dbReference type="Pfam" id="PF14372">
    <property type="entry name" value="hAT-like_RNase-H"/>
    <property type="match status" value="1"/>
</dbReference>
<organism evidence="9 10">
    <name type="scientific">Urochloa decumbens</name>
    <dbReference type="NCBI Taxonomy" id="240449"/>
    <lineage>
        <taxon>Eukaryota</taxon>
        <taxon>Viridiplantae</taxon>
        <taxon>Streptophyta</taxon>
        <taxon>Embryophyta</taxon>
        <taxon>Tracheophyta</taxon>
        <taxon>Spermatophyta</taxon>
        <taxon>Magnoliopsida</taxon>
        <taxon>Liliopsida</taxon>
        <taxon>Poales</taxon>
        <taxon>Poaceae</taxon>
        <taxon>PACMAD clade</taxon>
        <taxon>Panicoideae</taxon>
        <taxon>Panicodae</taxon>
        <taxon>Paniceae</taxon>
        <taxon>Melinidinae</taxon>
        <taxon>Urochloa</taxon>
    </lineage>
</organism>
<reference evidence="9 10" key="2">
    <citation type="submission" date="2024-10" db="EMBL/GenBank/DDBJ databases">
        <authorList>
            <person name="Ryan C."/>
        </authorList>
    </citation>
    <scope>NUCLEOTIDE SEQUENCE [LARGE SCALE GENOMIC DNA]</scope>
</reference>
<dbReference type="InterPro" id="IPR025525">
    <property type="entry name" value="hAT-like_transposase_RNase-H"/>
</dbReference>
<dbReference type="GO" id="GO:0003677">
    <property type="term" value="F:DNA binding"/>
    <property type="evidence" value="ECO:0007669"/>
    <property type="project" value="UniProtKB-KW"/>
</dbReference>
<evidence type="ECO:0000259" key="8">
    <source>
        <dbReference type="Pfam" id="PF14372"/>
    </source>
</evidence>
<dbReference type="InterPro" id="IPR008906">
    <property type="entry name" value="HATC_C_dom"/>
</dbReference>
<evidence type="ECO:0000256" key="4">
    <source>
        <dbReference type="ARBA" id="ARBA00022833"/>
    </source>
</evidence>
<evidence type="ECO:0000256" key="3">
    <source>
        <dbReference type="ARBA" id="ARBA00022771"/>
    </source>
</evidence>
<dbReference type="AlphaFoldDB" id="A0ABC9BIL4"/>
<dbReference type="Proteomes" id="UP001497457">
    <property type="component" value="Chromosome 26rd"/>
</dbReference>
<dbReference type="Pfam" id="PF05699">
    <property type="entry name" value="Dimer_Tnp_hAT"/>
    <property type="match status" value="1"/>
</dbReference>
<keyword evidence="10" id="KW-1185">Reference proteome</keyword>